<dbReference type="GO" id="GO:0004497">
    <property type="term" value="F:monooxygenase activity"/>
    <property type="evidence" value="ECO:0007669"/>
    <property type="project" value="UniProtKB-KW"/>
</dbReference>
<dbReference type="PANTHER" id="PTHR46972">
    <property type="entry name" value="MONOOXYGENASE ASQM-RELATED"/>
    <property type="match status" value="1"/>
</dbReference>
<accession>A0ABP4QBH0</accession>
<dbReference type="Pfam" id="PF01494">
    <property type="entry name" value="FAD_binding_3"/>
    <property type="match status" value="2"/>
</dbReference>
<evidence type="ECO:0000256" key="3">
    <source>
        <dbReference type="ARBA" id="ARBA00023002"/>
    </source>
</evidence>
<dbReference type="InterPro" id="IPR036188">
    <property type="entry name" value="FAD/NAD-bd_sf"/>
</dbReference>
<name>A0ABP4QBH0_9ACTN</name>
<dbReference type="EMBL" id="BAAAND010000011">
    <property type="protein sequence ID" value="GAA1606201.1"/>
    <property type="molecule type" value="Genomic_DNA"/>
</dbReference>
<feature type="domain" description="FAD-binding" evidence="5">
    <location>
        <begin position="126"/>
        <end position="293"/>
    </location>
</feature>
<evidence type="ECO:0000256" key="1">
    <source>
        <dbReference type="ARBA" id="ARBA00022630"/>
    </source>
</evidence>
<evidence type="ECO:0000256" key="4">
    <source>
        <dbReference type="ARBA" id="ARBA00023033"/>
    </source>
</evidence>
<dbReference type="PANTHER" id="PTHR46972:SF1">
    <property type="entry name" value="FAD DEPENDENT OXIDOREDUCTASE DOMAIN-CONTAINING PROTEIN"/>
    <property type="match status" value="1"/>
</dbReference>
<dbReference type="RefSeq" id="WP_344198231.1">
    <property type="nucleotide sequence ID" value="NZ_BAAAND010000011.1"/>
</dbReference>
<dbReference type="Proteomes" id="UP001500190">
    <property type="component" value="Unassembled WGS sequence"/>
</dbReference>
<evidence type="ECO:0000313" key="7">
    <source>
        <dbReference type="Proteomes" id="UP001500190"/>
    </source>
</evidence>
<dbReference type="SUPFAM" id="SSF51905">
    <property type="entry name" value="FAD/NAD(P)-binding domain"/>
    <property type="match status" value="1"/>
</dbReference>
<organism evidence="6 7">
    <name type="scientific">Kribbella karoonensis</name>
    <dbReference type="NCBI Taxonomy" id="324851"/>
    <lineage>
        <taxon>Bacteria</taxon>
        <taxon>Bacillati</taxon>
        <taxon>Actinomycetota</taxon>
        <taxon>Actinomycetes</taxon>
        <taxon>Propionibacteriales</taxon>
        <taxon>Kribbellaceae</taxon>
        <taxon>Kribbella</taxon>
    </lineage>
</organism>
<evidence type="ECO:0000313" key="6">
    <source>
        <dbReference type="EMBL" id="GAA1606201.1"/>
    </source>
</evidence>
<gene>
    <name evidence="6" type="ORF">GCM10009742_64350</name>
</gene>
<keyword evidence="3" id="KW-0560">Oxidoreductase</keyword>
<sequence>MIAIVGAGLGGLMLARILHVNGVEAVVYEADATPEARTQGGMLDIHEDSGQRALRAAGLYDDFLPLVLPGGEAMKVYDKHGVLRHADDGGSGRPEVHRKALRDLLINSLPDGMIRWGSKVDGQLPDADLVVGADGAWSKVRTVVSDAVPRYAGISFAELDLLDPDVRHPESAELVGGGSMFALSDGRGLLAHREPDRLHVYAAYRATEHAPITAEVLAATFAGWDDSLLRLIREADGELIPRPIHALPIRHQWKPVPGVTLLGDAAHLMSPFAGEGANLALQDAAELAATLLAGDPLDSYEAAMFARAEQSALESAQNLEVCFAPDAPAGLVRFFAGL</sequence>
<dbReference type="Gene3D" id="3.50.50.60">
    <property type="entry name" value="FAD/NAD(P)-binding domain"/>
    <property type="match status" value="1"/>
</dbReference>
<keyword evidence="4 6" id="KW-0503">Monooxygenase</keyword>
<evidence type="ECO:0000259" key="5">
    <source>
        <dbReference type="Pfam" id="PF01494"/>
    </source>
</evidence>
<proteinExistence type="predicted"/>
<dbReference type="PRINTS" id="PR00420">
    <property type="entry name" value="RNGMNOXGNASE"/>
</dbReference>
<reference evidence="7" key="1">
    <citation type="journal article" date="2019" name="Int. J. Syst. Evol. Microbiol.">
        <title>The Global Catalogue of Microorganisms (GCM) 10K type strain sequencing project: providing services to taxonomists for standard genome sequencing and annotation.</title>
        <authorList>
            <consortium name="The Broad Institute Genomics Platform"/>
            <consortium name="The Broad Institute Genome Sequencing Center for Infectious Disease"/>
            <person name="Wu L."/>
            <person name="Ma J."/>
        </authorList>
    </citation>
    <scope>NUCLEOTIDE SEQUENCE [LARGE SCALE GENOMIC DNA]</scope>
    <source>
        <strain evidence="7">JCM 14304</strain>
    </source>
</reference>
<feature type="domain" description="FAD-binding" evidence="5">
    <location>
        <begin position="2"/>
        <end position="64"/>
    </location>
</feature>
<keyword evidence="1" id="KW-0285">Flavoprotein</keyword>
<keyword evidence="2" id="KW-0274">FAD</keyword>
<keyword evidence="7" id="KW-1185">Reference proteome</keyword>
<evidence type="ECO:0000256" key="2">
    <source>
        <dbReference type="ARBA" id="ARBA00022827"/>
    </source>
</evidence>
<protein>
    <submittedName>
        <fullName evidence="6">FAD-dependent monooxygenase</fullName>
    </submittedName>
</protein>
<comment type="caution">
    <text evidence="6">The sequence shown here is derived from an EMBL/GenBank/DDBJ whole genome shotgun (WGS) entry which is preliminary data.</text>
</comment>
<dbReference type="InterPro" id="IPR002938">
    <property type="entry name" value="FAD-bd"/>
</dbReference>